<accession>A0A9N7YUZ1</accession>
<protein>
    <submittedName>
        <fullName evidence="1">Uncharacterized protein</fullName>
    </submittedName>
</protein>
<organism evidence="1 2">
    <name type="scientific">Pleuronectes platessa</name>
    <name type="common">European plaice</name>
    <dbReference type="NCBI Taxonomy" id="8262"/>
    <lineage>
        <taxon>Eukaryota</taxon>
        <taxon>Metazoa</taxon>
        <taxon>Chordata</taxon>
        <taxon>Craniata</taxon>
        <taxon>Vertebrata</taxon>
        <taxon>Euteleostomi</taxon>
        <taxon>Actinopterygii</taxon>
        <taxon>Neopterygii</taxon>
        <taxon>Teleostei</taxon>
        <taxon>Neoteleostei</taxon>
        <taxon>Acanthomorphata</taxon>
        <taxon>Carangaria</taxon>
        <taxon>Pleuronectiformes</taxon>
        <taxon>Pleuronectoidei</taxon>
        <taxon>Pleuronectidae</taxon>
        <taxon>Pleuronectes</taxon>
    </lineage>
</organism>
<evidence type="ECO:0000313" key="1">
    <source>
        <dbReference type="EMBL" id="CAB1445391.1"/>
    </source>
</evidence>
<evidence type="ECO:0000313" key="2">
    <source>
        <dbReference type="Proteomes" id="UP001153269"/>
    </source>
</evidence>
<name>A0A9N7YUZ1_PLEPL</name>
<sequence length="112" mass="12714">MKDKSQVRCLVLSGSDGRLASEEQRVRKVEHESRAPLCSSIIQIPIVKVYDRASRPVRLDAEENPMMALEEKSCDQVVKTVHPPGTMDGCKKKKKRKLEEYFSVDKRGVLTN</sequence>
<dbReference type="EMBL" id="CADEAL010003635">
    <property type="protein sequence ID" value="CAB1445391.1"/>
    <property type="molecule type" value="Genomic_DNA"/>
</dbReference>
<proteinExistence type="predicted"/>
<comment type="caution">
    <text evidence="1">The sequence shown here is derived from an EMBL/GenBank/DDBJ whole genome shotgun (WGS) entry which is preliminary data.</text>
</comment>
<reference evidence="1" key="1">
    <citation type="submission" date="2020-03" db="EMBL/GenBank/DDBJ databases">
        <authorList>
            <person name="Weist P."/>
        </authorList>
    </citation>
    <scope>NUCLEOTIDE SEQUENCE</scope>
</reference>
<dbReference type="AlphaFoldDB" id="A0A9N7YUZ1"/>
<keyword evidence="2" id="KW-1185">Reference proteome</keyword>
<dbReference type="Proteomes" id="UP001153269">
    <property type="component" value="Unassembled WGS sequence"/>
</dbReference>
<gene>
    <name evidence="1" type="ORF">PLEPLA_LOCUS33122</name>
</gene>